<feature type="transmembrane region" description="Helical" evidence="1">
    <location>
        <begin position="360"/>
        <end position="383"/>
    </location>
</feature>
<dbReference type="Proteomes" id="UP000316252">
    <property type="component" value="Unassembled WGS sequence"/>
</dbReference>
<feature type="transmembrane region" description="Helical" evidence="1">
    <location>
        <begin position="239"/>
        <end position="259"/>
    </location>
</feature>
<keyword evidence="1" id="KW-1133">Transmembrane helix</keyword>
<feature type="transmembrane region" description="Helical" evidence="1">
    <location>
        <begin position="45"/>
        <end position="70"/>
    </location>
</feature>
<accession>A0A506Y250</accession>
<dbReference type="EMBL" id="VHQG01000002">
    <property type="protein sequence ID" value="TPW76052.1"/>
    <property type="molecule type" value="Genomic_DNA"/>
</dbReference>
<feature type="transmembrane region" description="Helical" evidence="1">
    <location>
        <begin position="138"/>
        <end position="162"/>
    </location>
</feature>
<dbReference type="RefSeq" id="WP_141163409.1">
    <property type="nucleotide sequence ID" value="NZ_VHQG01000002.1"/>
</dbReference>
<evidence type="ECO:0000313" key="3">
    <source>
        <dbReference type="Proteomes" id="UP000316252"/>
    </source>
</evidence>
<evidence type="ECO:0000313" key="2">
    <source>
        <dbReference type="EMBL" id="TPW76052.1"/>
    </source>
</evidence>
<feature type="transmembrane region" description="Helical" evidence="1">
    <location>
        <begin position="7"/>
        <end position="25"/>
    </location>
</feature>
<reference evidence="2 3" key="1">
    <citation type="submission" date="2019-06" db="EMBL/GenBank/DDBJ databases">
        <authorList>
            <person name="Li F."/>
        </authorList>
    </citation>
    <scope>NUCLEOTIDE SEQUENCE [LARGE SCALE GENOMIC DNA]</scope>
    <source>
        <strain evidence="2 3">10F1D-1</strain>
    </source>
</reference>
<comment type="caution">
    <text evidence="2">The sequence shown here is derived from an EMBL/GenBank/DDBJ whole genome shotgun (WGS) entry which is preliminary data.</text>
</comment>
<dbReference type="OrthoDB" id="3802671at2"/>
<organism evidence="2 3">
    <name type="scientific">Schumannella soli</name>
    <dbReference type="NCBI Taxonomy" id="2590779"/>
    <lineage>
        <taxon>Bacteria</taxon>
        <taxon>Bacillati</taxon>
        <taxon>Actinomycetota</taxon>
        <taxon>Actinomycetes</taxon>
        <taxon>Micrococcales</taxon>
        <taxon>Microbacteriaceae</taxon>
        <taxon>Schumannella</taxon>
    </lineage>
</organism>
<gene>
    <name evidence="2" type="ORF">FJ657_09525</name>
</gene>
<keyword evidence="1" id="KW-0812">Transmembrane</keyword>
<feature type="transmembrane region" description="Helical" evidence="1">
    <location>
        <begin position="99"/>
        <end position="118"/>
    </location>
</feature>
<sequence>MRRTVTDLVRILVRSFPALAAWYLAGELVRHLVISAAAPLSFDSGLLPLLFLPIAVLARLVAFVGMFLAVRGAMREYLAVPGPGIPPTLRGRAREFGEVLFSSIVPFFVLYALIGGVAQDLSDYAVTAFFYSFGSGRYVLDPGSGPVVAAVVVAAFVLRVLVDRLRERLPSFFSIVEIYLEATWIFVAVGGLSAVLGEAGGWFASRRIVVAAQDLRADLEQLWSGAGLLLRGIDGAIPLLLQVVVLPVAWLVIGGVIYSRAIAESRHERLMPVRVEARLRVRLATLPRVLRRSIRGSVALWYETAEPLLISARMILHARARTLLVLMTLSGLLYAAQQWIFRGALVLVGPHETAYGRDAYHNVSLVIGLLIEPVRIALLAAIFDQMIGRWWRRRTGELDPQRMPRIPTRLRRGAASDVADADADVVAGADAGDQPTGSAGSAKR</sequence>
<dbReference type="AlphaFoldDB" id="A0A506Y250"/>
<name>A0A506Y250_9MICO</name>
<proteinExistence type="predicted"/>
<feature type="transmembrane region" description="Helical" evidence="1">
    <location>
        <begin position="174"/>
        <end position="196"/>
    </location>
</feature>
<evidence type="ECO:0000256" key="1">
    <source>
        <dbReference type="SAM" id="Phobius"/>
    </source>
</evidence>
<keyword evidence="3" id="KW-1185">Reference proteome</keyword>
<feature type="transmembrane region" description="Helical" evidence="1">
    <location>
        <begin position="323"/>
        <end position="340"/>
    </location>
</feature>
<keyword evidence="1" id="KW-0472">Membrane</keyword>
<protein>
    <submittedName>
        <fullName evidence="2">Uncharacterized protein</fullName>
    </submittedName>
</protein>